<evidence type="ECO:0000313" key="2">
    <source>
        <dbReference type="Proteomes" id="UP000092498"/>
    </source>
</evidence>
<name>A0A1B1AIB1_9PROT</name>
<accession>A0A1B1AIB1</accession>
<dbReference type="InParanoid" id="A0A1B1AIB1"/>
<dbReference type="AlphaFoldDB" id="A0A1B1AIB1"/>
<dbReference type="InterPro" id="IPR021439">
    <property type="entry name" value="DUF3088"/>
</dbReference>
<dbReference type="EMBL" id="CP013244">
    <property type="protein sequence ID" value="ANP46303.1"/>
    <property type="molecule type" value="Genomic_DNA"/>
</dbReference>
<dbReference type="STRING" id="1759059.ATE48_10435"/>
<protein>
    <recommendedName>
        <fullName evidence="3">DUF3088 domain-containing protein</fullName>
    </recommendedName>
</protein>
<organism evidence="1 2">
    <name type="scientific">Candidatus Viadribacter manganicus</name>
    <dbReference type="NCBI Taxonomy" id="1759059"/>
    <lineage>
        <taxon>Bacteria</taxon>
        <taxon>Pseudomonadati</taxon>
        <taxon>Pseudomonadota</taxon>
        <taxon>Alphaproteobacteria</taxon>
        <taxon>Hyphomonadales</taxon>
        <taxon>Hyphomonadaceae</taxon>
        <taxon>Candidatus Viadribacter</taxon>
    </lineage>
</organism>
<dbReference type="OrthoDB" id="1356145at2"/>
<dbReference type="Proteomes" id="UP000092498">
    <property type="component" value="Chromosome"/>
</dbReference>
<evidence type="ECO:0000313" key="1">
    <source>
        <dbReference type="EMBL" id="ANP46303.1"/>
    </source>
</evidence>
<dbReference type="KEGG" id="cbot:ATE48_10435"/>
<evidence type="ECO:0008006" key="3">
    <source>
        <dbReference type="Google" id="ProtNLM"/>
    </source>
</evidence>
<reference evidence="1 2" key="1">
    <citation type="submission" date="2015-11" db="EMBL/GenBank/DDBJ databases">
        <title>Whole-Genome Sequence of Candidatus Oderbacter manganicum from the National Park Lower Oder Valley, Germany.</title>
        <authorList>
            <person name="Braun B."/>
            <person name="Liere K."/>
            <person name="Szewzyk U."/>
        </authorList>
    </citation>
    <scope>NUCLEOTIDE SEQUENCE [LARGE SCALE GENOMIC DNA]</scope>
    <source>
        <strain evidence="1 2">OTSz_A_272</strain>
    </source>
</reference>
<dbReference type="Pfam" id="PF11287">
    <property type="entry name" value="DUF3088"/>
    <property type="match status" value="1"/>
</dbReference>
<gene>
    <name evidence="1" type="ORF">ATE48_10435</name>
</gene>
<proteinExistence type="predicted"/>
<sequence>MSLSRDTLFIIKAPFEDRALEGTWFCTSCATMEGALLANPHWANRIDVRRSEFPRPRREIINLIGEGNQSMPVLVLAGGATPPADAKEFEGRYFLDEPKPITRYLAATYGGAGPHP</sequence>
<keyword evidence="2" id="KW-1185">Reference proteome</keyword>
<dbReference type="RefSeq" id="WP_066771097.1">
    <property type="nucleotide sequence ID" value="NZ_CP013244.1"/>
</dbReference>